<evidence type="ECO:0000313" key="2">
    <source>
        <dbReference type="EMBL" id="GJJ68942.1"/>
    </source>
</evidence>
<feature type="region of interest" description="Disordered" evidence="1">
    <location>
        <begin position="169"/>
        <end position="200"/>
    </location>
</feature>
<dbReference type="EMBL" id="BQFW01000002">
    <property type="protein sequence ID" value="GJJ68942.1"/>
    <property type="molecule type" value="Genomic_DNA"/>
</dbReference>
<feature type="region of interest" description="Disordered" evidence="1">
    <location>
        <begin position="297"/>
        <end position="400"/>
    </location>
</feature>
<name>A0A9P3H3A1_9FUNG</name>
<keyword evidence="3" id="KW-1185">Reference proteome</keyword>
<sequence length="400" mass="43383">MSNPIPIPPSIALTTGSISYSEDECFSETSRLMDPDGVLFPSQTEETAELNYCDEELKRLQATVFLGLEEDSEKTRFLEFPKNTARIDLDPLLSAAEMMGLTFLDPVSAAMIDDNCEANTLSFPLSASTLAVAPLSQAQSLAVSMENRQYQQTASFSFLAPVNVASFQDQESPRKRGRPTLVRMDALPNRRTSSSSPSSPCSRAFSIRCITNFHSPRSASHQGPSSWSTGPACMALALTPSPLSSPAPMPMITPSDLTALPYDYFPCLPQSDASTMSSLSLPTSPFSDWTSISSSPYSSMPMDTHEPASSLFSPLPFPTSSPLSSQSASQLSPSPSLSSSKNSKMNPVSSSSPTEFFIMHPYQHSDKKIDRRSFNSRKELKHAQAQAHALAQSQDRSSAM</sequence>
<organism evidence="2 3">
    <name type="scientific">Entomortierella parvispora</name>
    <dbReference type="NCBI Taxonomy" id="205924"/>
    <lineage>
        <taxon>Eukaryota</taxon>
        <taxon>Fungi</taxon>
        <taxon>Fungi incertae sedis</taxon>
        <taxon>Mucoromycota</taxon>
        <taxon>Mortierellomycotina</taxon>
        <taxon>Mortierellomycetes</taxon>
        <taxon>Mortierellales</taxon>
        <taxon>Mortierellaceae</taxon>
        <taxon>Entomortierella</taxon>
    </lineage>
</organism>
<gene>
    <name evidence="2" type="ORF">EMPS_01288</name>
</gene>
<protein>
    <submittedName>
        <fullName evidence="2">Uncharacterized protein</fullName>
    </submittedName>
</protein>
<feature type="compositionally biased region" description="Basic and acidic residues" evidence="1">
    <location>
        <begin position="363"/>
        <end position="382"/>
    </location>
</feature>
<feature type="compositionally biased region" description="Low complexity" evidence="1">
    <location>
        <begin position="307"/>
        <end position="340"/>
    </location>
</feature>
<accession>A0A9P3H3A1</accession>
<dbReference type="OrthoDB" id="2450004at2759"/>
<feature type="compositionally biased region" description="Polar residues" evidence="1">
    <location>
        <begin position="341"/>
        <end position="354"/>
    </location>
</feature>
<evidence type="ECO:0000313" key="3">
    <source>
        <dbReference type="Proteomes" id="UP000827284"/>
    </source>
</evidence>
<evidence type="ECO:0000256" key="1">
    <source>
        <dbReference type="SAM" id="MobiDB-lite"/>
    </source>
</evidence>
<dbReference type="Proteomes" id="UP000827284">
    <property type="component" value="Unassembled WGS sequence"/>
</dbReference>
<proteinExistence type="predicted"/>
<reference evidence="2" key="2">
    <citation type="journal article" date="2022" name="Microbiol. Resour. Announc.">
        <title>Whole-Genome Sequence of Entomortierella parvispora E1425, a Mucoromycotan Fungus Associated with Burkholderiaceae-Related Endosymbiotic Bacteria.</title>
        <authorList>
            <person name="Herlambang A."/>
            <person name="Guo Y."/>
            <person name="Takashima Y."/>
            <person name="Narisawa K."/>
            <person name="Ohta H."/>
            <person name="Nishizawa T."/>
        </authorList>
    </citation>
    <scope>NUCLEOTIDE SEQUENCE</scope>
    <source>
        <strain evidence="2">E1425</strain>
    </source>
</reference>
<dbReference type="AlphaFoldDB" id="A0A9P3H3A1"/>
<reference evidence="2" key="1">
    <citation type="submission" date="2021-11" db="EMBL/GenBank/DDBJ databases">
        <authorList>
            <person name="Herlambang A."/>
            <person name="Guo Y."/>
            <person name="Takashima Y."/>
            <person name="Nishizawa T."/>
        </authorList>
    </citation>
    <scope>NUCLEOTIDE SEQUENCE</scope>
    <source>
        <strain evidence="2">E1425</strain>
    </source>
</reference>
<comment type="caution">
    <text evidence="2">The sequence shown here is derived from an EMBL/GenBank/DDBJ whole genome shotgun (WGS) entry which is preliminary data.</text>
</comment>
<feature type="compositionally biased region" description="Low complexity" evidence="1">
    <location>
        <begin position="383"/>
        <end position="394"/>
    </location>
</feature>